<dbReference type="Gene3D" id="1.10.238.10">
    <property type="entry name" value="EF-hand"/>
    <property type="match status" value="1"/>
</dbReference>
<dbReference type="Pfam" id="PF14555">
    <property type="entry name" value="UBA_4"/>
    <property type="match status" value="1"/>
</dbReference>
<dbReference type="Proteomes" id="UP001296104">
    <property type="component" value="Unassembled WGS sequence"/>
</dbReference>
<dbReference type="PANTHER" id="PTHR12281">
    <property type="entry name" value="RP42 RELATED"/>
    <property type="match status" value="1"/>
</dbReference>
<proteinExistence type="predicted"/>
<evidence type="ECO:0000313" key="6">
    <source>
        <dbReference type="Proteomes" id="UP001296104"/>
    </source>
</evidence>
<evidence type="ECO:0000256" key="2">
    <source>
        <dbReference type="RuleBase" id="RU410713"/>
    </source>
</evidence>
<sequence>MGKRKSDVVDPDVEEVSKKIKTTSVSRPSSAAYTPQQKNCINEFVGVTQTDKTTAARLLKQHNWATGAAINTFFANQSGAPNPNRAPLNRIFDNYRENANEEPDQIGMEGTAKLAEDLNVNLEDIGALVLFEIVQSPSLGLLTREGFVDGWIEFGVDSLAKMRNAVLQRRSQLAADRELFKSVYNHTFSLALAERQKALAPDTAFDFWQVLFGPTGLEWRTAQTNWLEKWKEFYTTKINKAVNKDLWKQTLTFALETLKDDSLSFWTEESSWPSVIDEFVEWMKEDRAANGEDRMQIP</sequence>
<dbReference type="Gene3D" id="1.10.238.200">
    <property type="entry name" value="Cullin, PONY binding domain"/>
    <property type="match status" value="1"/>
</dbReference>
<dbReference type="PROSITE" id="PS51229">
    <property type="entry name" value="DCUN1"/>
    <property type="match status" value="1"/>
</dbReference>
<evidence type="ECO:0000313" key="5">
    <source>
        <dbReference type="EMBL" id="CAK4030082.1"/>
    </source>
</evidence>
<dbReference type="EMBL" id="CAVMBE010000034">
    <property type="protein sequence ID" value="CAK4030082.1"/>
    <property type="molecule type" value="Genomic_DNA"/>
</dbReference>
<reference evidence="5" key="1">
    <citation type="submission" date="2023-11" db="EMBL/GenBank/DDBJ databases">
        <authorList>
            <person name="Alioto T."/>
            <person name="Alioto T."/>
            <person name="Gomez Garrido J."/>
        </authorList>
    </citation>
    <scope>NUCLEOTIDE SEQUENCE</scope>
</reference>
<dbReference type="InterPro" id="IPR042460">
    <property type="entry name" value="DCN1-like_PONY"/>
</dbReference>
<dbReference type="AlphaFoldDB" id="A0AAI9EBP2"/>
<dbReference type="GO" id="GO:0000151">
    <property type="term" value="C:ubiquitin ligase complex"/>
    <property type="evidence" value="ECO:0007669"/>
    <property type="project" value="TreeGrafter"/>
</dbReference>
<protein>
    <recommendedName>
        <fullName evidence="2">Defective in cullin neddylation protein</fullName>
    </recommendedName>
</protein>
<organism evidence="5 6">
    <name type="scientific">Lecanosticta acicola</name>
    <dbReference type="NCBI Taxonomy" id="111012"/>
    <lineage>
        <taxon>Eukaryota</taxon>
        <taxon>Fungi</taxon>
        <taxon>Dikarya</taxon>
        <taxon>Ascomycota</taxon>
        <taxon>Pezizomycotina</taxon>
        <taxon>Dothideomycetes</taxon>
        <taxon>Dothideomycetidae</taxon>
        <taxon>Mycosphaerellales</taxon>
        <taxon>Mycosphaerellaceae</taxon>
        <taxon>Lecanosticta</taxon>
    </lineage>
</organism>
<evidence type="ECO:0000256" key="3">
    <source>
        <dbReference type="SAM" id="MobiDB-lite"/>
    </source>
</evidence>
<evidence type="ECO:0000256" key="1">
    <source>
        <dbReference type="ARBA" id="ARBA00022786"/>
    </source>
</evidence>
<dbReference type="SUPFAM" id="SSF46934">
    <property type="entry name" value="UBA-like"/>
    <property type="match status" value="1"/>
</dbReference>
<dbReference type="InterPro" id="IPR005176">
    <property type="entry name" value="PONY_dom"/>
</dbReference>
<feature type="region of interest" description="Disordered" evidence="3">
    <location>
        <begin position="1"/>
        <end position="31"/>
    </location>
</feature>
<dbReference type="Pfam" id="PF03556">
    <property type="entry name" value="Cullin_binding"/>
    <property type="match status" value="1"/>
</dbReference>
<dbReference type="InterPro" id="IPR009060">
    <property type="entry name" value="UBA-like_sf"/>
</dbReference>
<dbReference type="InterPro" id="IPR014764">
    <property type="entry name" value="DCN-prot"/>
</dbReference>
<name>A0AAI9EBP2_9PEZI</name>
<dbReference type="Gene3D" id="1.10.8.10">
    <property type="entry name" value="DNA helicase RuvA subunit, C-terminal domain"/>
    <property type="match status" value="1"/>
</dbReference>
<feature type="compositionally biased region" description="Polar residues" evidence="3">
    <location>
        <begin position="22"/>
        <end position="31"/>
    </location>
</feature>
<accession>A0AAI9EBP2</accession>
<keyword evidence="6" id="KW-1185">Reference proteome</keyword>
<comment type="function">
    <text evidence="2">Neddylation of cullins play an essential role in the regulation of SCF-type complexes activity.</text>
</comment>
<comment type="caution">
    <text evidence="5">The sequence shown here is derived from an EMBL/GenBank/DDBJ whole genome shotgun (WGS) entry which is preliminary data.</text>
</comment>
<dbReference type="GO" id="GO:0032182">
    <property type="term" value="F:ubiquitin-like protein binding"/>
    <property type="evidence" value="ECO:0007669"/>
    <property type="project" value="TreeGrafter"/>
</dbReference>
<dbReference type="GO" id="GO:0097602">
    <property type="term" value="F:cullin family protein binding"/>
    <property type="evidence" value="ECO:0007669"/>
    <property type="project" value="TreeGrafter"/>
</dbReference>
<evidence type="ECO:0000259" key="4">
    <source>
        <dbReference type="PROSITE" id="PS51229"/>
    </source>
</evidence>
<dbReference type="GO" id="GO:0045116">
    <property type="term" value="P:protein neddylation"/>
    <property type="evidence" value="ECO:0007669"/>
    <property type="project" value="TreeGrafter"/>
</dbReference>
<feature type="domain" description="DCUN1" evidence="4">
    <location>
        <begin position="83"/>
        <end position="284"/>
    </location>
</feature>
<dbReference type="GO" id="GO:0031624">
    <property type="term" value="F:ubiquitin conjugating enzyme binding"/>
    <property type="evidence" value="ECO:0007669"/>
    <property type="project" value="TreeGrafter"/>
</dbReference>
<gene>
    <name evidence="5" type="ORF">LECACI_7A005392</name>
</gene>
<keyword evidence="1" id="KW-0833">Ubl conjugation pathway</keyword>
<dbReference type="PANTHER" id="PTHR12281:SF31">
    <property type="entry name" value="DCN1-LIKE PROTEIN 3"/>
    <property type="match status" value="1"/>
</dbReference>